<name>A0A896T9K3_LACLC</name>
<dbReference type="InterPro" id="IPR001173">
    <property type="entry name" value="Glyco_trans_2-like"/>
</dbReference>
<dbReference type="InterPro" id="IPR029044">
    <property type="entry name" value="Nucleotide-diphossugar_trans"/>
</dbReference>
<accession>A0A896T9K3</accession>
<dbReference type="SUPFAM" id="SSF53448">
    <property type="entry name" value="Nucleotide-diphospho-sugar transferases"/>
    <property type="match status" value="1"/>
</dbReference>
<dbReference type="Proteomes" id="UP000663552">
    <property type="component" value="Chromosome"/>
</dbReference>
<evidence type="ECO:0000256" key="2">
    <source>
        <dbReference type="ARBA" id="ARBA00006739"/>
    </source>
</evidence>
<keyword evidence="3" id="KW-0328">Glycosyltransferase</keyword>
<dbReference type="Pfam" id="PF00535">
    <property type="entry name" value="Glycos_transf_2"/>
    <property type="match status" value="1"/>
</dbReference>
<evidence type="ECO:0000256" key="3">
    <source>
        <dbReference type="ARBA" id="ARBA00022676"/>
    </source>
</evidence>
<gene>
    <name evidence="6" type="ORF">LL1196_1126</name>
</gene>
<dbReference type="EMBL" id="CP032148">
    <property type="protein sequence ID" value="QSD62766.1"/>
    <property type="molecule type" value="Genomic_DNA"/>
</dbReference>
<feature type="domain" description="Glycosyltransferase 2-like" evidence="5">
    <location>
        <begin position="8"/>
        <end position="164"/>
    </location>
</feature>
<protein>
    <submittedName>
        <fullName evidence="6">Glycosyl transferase</fullName>
    </submittedName>
</protein>
<evidence type="ECO:0000256" key="4">
    <source>
        <dbReference type="ARBA" id="ARBA00022679"/>
    </source>
</evidence>
<dbReference type="PANTHER" id="PTHR43179:SF12">
    <property type="entry name" value="GALACTOFURANOSYLTRANSFERASE GLFT2"/>
    <property type="match status" value="1"/>
</dbReference>
<dbReference type="PANTHER" id="PTHR43179">
    <property type="entry name" value="RHAMNOSYLTRANSFERASE WBBL"/>
    <property type="match status" value="1"/>
</dbReference>
<dbReference type="CDD" id="cd04185">
    <property type="entry name" value="GT_2_like_b"/>
    <property type="match status" value="1"/>
</dbReference>
<evidence type="ECO:0000259" key="5">
    <source>
        <dbReference type="Pfam" id="PF00535"/>
    </source>
</evidence>
<evidence type="ECO:0000313" key="7">
    <source>
        <dbReference type="Proteomes" id="UP000663552"/>
    </source>
</evidence>
<comment type="similarity">
    <text evidence="2">Belongs to the glycosyltransferase 2 family.</text>
</comment>
<dbReference type="GO" id="GO:0016757">
    <property type="term" value="F:glycosyltransferase activity"/>
    <property type="evidence" value="ECO:0007669"/>
    <property type="project" value="UniProtKB-KW"/>
</dbReference>
<keyword evidence="4 6" id="KW-0808">Transferase</keyword>
<evidence type="ECO:0000256" key="1">
    <source>
        <dbReference type="ARBA" id="ARBA00004776"/>
    </source>
</evidence>
<sequence>MNIKIVSVIVTFNRKELLIEAVEAMINQTLQPSKIVIIDNNSTDGTFEELLKNDLLDENLIIYKKLDANIGGAGGFSEGVRFAIENLDFDWISLSDDDAIYDLNYFENLFDNRMKFNEFGALCGKVQFPDGEVQVGHRKVLINHHTLTSKPVEPEIQREIDLGSFCGLVVNKKIVEKIGLPRADFFIWMDDTEYCLRIIKESKIFYNPSSYIIHKTPKSTRKKGKPLTWKNYYGYRNSLVTGWNHTDSKLFFSLISLIKYSKSIIGKLIRRDRKSAKVILNSMTDAITRNMGRSNKYHP</sequence>
<evidence type="ECO:0000313" key="6">
    <source>
        <dbReference type="EMBL" id="QSD62766.1"/>
    </source>
</evidence>
<organism evidence="6 7">
    <name type="scientific">Lactococcus lactis subsp. cremoris</name>
    <name type="common">Streptococcus cremoris</name>
    <dbReference type="NCBI Taxonomy" id="1359"/>
    <lineage>
        <taxon>Bacteria</taxon>
        <taxon>Bacillati</taxon>
        <taxon>Bacillota</taxon>
        <taxon>Bacilli</taxon>
        <taxon>Lactobacillales</taxon>
        <taxon>Streptococcaceae</taxon>
        <taxon>Lactococcus</taxon>
    </lineage>
</organism>
<dbReference type="AlphaFoldDB" id="A0A896T9K3"/>
<reference evidence="6" key="1">
    <citation type="journal article" date="2020" name="Mol. Microbiol.">
        <title>The CWPS Rubik's cube: Linking diversity of cell wall polysaccharide structures with the encoded biosynthetic machinery of selected Lactococcus lactis strains.</title>
        <authorList>
            <person name="Mahony J."/>
            <person name="Frantzen C."/>
            <person name="Vinogradov E."/>
            <person name="Sadovskaya I."/>
            <person name="Theodorou I."/>
            <person name="Kelleher P."/>
            <person name="Chapot-Chartier M.P."/>
            <person name="Cambillau C."/>
            <person name="Holo H."/>
            <person name="van Sinderen D."/>
        </authorList>
    </citation>
    <scope>NUCLEOTIDE SEQUENCE</scope>
    <source>
        <strain evidence="6">1196</strain>
    </source>
</reference>
<comment type="pathway">
    <text evidence="1">Cell wall biogenesis; cell wall polysaccharide biosynthesis.</text>
</comment>
<proteinExistence type="inferred from homology"/>
<dbReference type="Gene3D" id="3.90.550.10">
    <property type="entry name" value="Spore Coat Polysaccharide Biosynthesis Protein SpsA, Chain A"/>
    <property type="match status" value="1"/>
</dbReference>
<dbReference type="RefSeq" id="WP_205536506.1">
    <property type="nucleotide sequence ID" value="NZ_CP127216.1"/>
</dbReference>